<evidence type="ECO:0000313" key="2">
    <source>
        <dbReference type="EMBL" id="KAI0524891.1"/>
    </source>
</evidence>
<organism evidence="2 3">
    <name type="scientific">Dendrobium nobile</name>
    <name type="common">Orchid</name>
    <dbReference type="NCBI Taxonomy" id="94219"/>
    <lineage>
        <taxon>Eukaryota</taxon>
        <taxon>Viridiplantae</taxon>
        <taxon>Streptophyta</taxon>
        <taxon>Embryophyta</taxon>
        <taxon>Tracheophyta</taxon>
        <taxon>Spermatophyta</taxon>
        <taxon>Magnoliopsida</taxon>
        <taxon>Liliopsida</taxon>
        <taxon>Asparagales</taxon>
        <taxon>Orchidaceae</taxon>
        <taxon>Epidendroideae</taxon>
        <taxon>Malaxideae</taxon>
        <taxon>Dendrobiinae</taxon>
        <taxon>Dendrobium</taxon>
    </lineage>
</organism>
<dbReference type="EMBL" id="JAGYWB010000004">
    <property type="protein sequence ID" value="KAI0524891.1"/>
    <property type="molecule type" value="Genomic_DNA"/>
</dbReference>
<dbReference type="AlphaFoldDB" id="A0A8T3C5J2"/>
<evidence type="ECO:0000313" key="3">
    <source>
        <dbReference type="Proteomes" id="UP000829196"/>
    </source>
</evidence>
<keyword evidence="3" id="KW-1185">Reference proteome</keyword>
<feature type="domain" description="Retrotransposon gag" evidence="1">
    <location>
        <begin position="18"/>
        <end position="63"/>
    </location>
</feature>
<gene>
    <name evidence="2" type="ORF">KFK09_004281</name>
</gene>
<sequence length="66" mass="8204">MMEKILEFKEIQPNRVVKIVAIKLTKRASLWWENLNRTQYREGRSKITTWAKMKRELQHKYLLEHY</sequence>
<dbReference type="Pfam" id="PF03732">
    <property type="entry name" value="Retrotrans_gag"/>
    <property type="match status" value="1"/>
</dbReference>
<reference evidence="2" key="1">
    <citation type="journal article" date="2022" name="Front. Genet.">
        <title>Chromosome-Scale Assembly of the Dendrobium nobile Genome Provides Insights Into the Molecular Mechanism of the Biosynthesis of the Medicinal Active Ingredient of Dendrobium.</title>
        <authorList>
            <person name="Xu Q."/>
            <person name="Niu S.-C."/>
            <person name="Li K.-L."/>
            <person name="Zheng P.-J."/>
            <person name="Zhang X.-J."/>
            <person name="Jia Y."/>
            <person name="Liu Y."/>
            <person name="Niu Y.-X."/>
            <person name="Yu L.-H."/>
            <person name="Chen D.-F."/>
            <person name="Zhang G.-Q."/>
        </authorList>
    </citation>
    <scope>NUCLEOTIDE SEQUENCE</scope>
    <source>
        <tissue evidence="2">Leaf</tissue>
    </source>
</reference>
<dbReference type="InterPro" id="IPR005162">
    <property type="entry name" value="Retrotrans_gag_dom"/>
</dbReference>
<name>A0A8T3C5J2_DENNO</name>
<protein>
    <recommendedName>
        <fullName evidence="1">Retrotransposon gag domain-containing protein</fullName>
    </recommendedName>
</protein>
<comment type="caution">
    <text evidence="2">The sequence shown here is derived from an EMBL/GenBank/DDBJ whole genome shotgun (WGS) entry which is preliminary data.</text>
</comment>
<evidence type="ECO:0000259" key="1">
    <source>
        <dbReference type="Pfam" id="PF03732"/>
    </source>
</evidence>
<dbReference type="Proteomes" id="UP000829196">
    <property type="component" value="Unassembled WGS sequence"/>
</dbReference>
<proteinExistence type="predicted"/>
<dbReference type="OrthoDB" id="1934635at2759"/>
<accession>A0A8T3C5J2</accession>